<proteinExistence type="predicted"/>
<evidence type="ECO:0000313" key="1">
    <source>
        <dbReference type="EMBL" id="JAH09010.1"/>
    </source>
</evidence>
<name>A0A0E9PY51_ANGAN</name>
<dbReference type="AlphaFoldDB" id="A0A0E9PY51"/>
<protein>
    <submittedName>
        <fullName evidence="1">Uncharacterized protein</fullName>
    </submittedName>
</protein>
<reference evidence="1" key="1">
    <citation type="submission" date="2014-11" db="EMBL/GenBank/DDBJ databases">
        <authorList>
            <person name="Amaro Gonzalez C."/>
        </authorList>
    </citation>
    <scope>NUCLEOTIDE SEQUENCE</scope>
</reference>
<reference evidence="1" key="2">
    <citation type="journal article" date="2015" name="Fish Shellfish Immunol.">
        <title>Early steps in the European eel (Anguilla anguilla)-Vibrio vulnificus interaction in the gills: Role of the RtxA13 toxin.</title>
        <authorList>
            <person name="Callol A."/>
            <person name="Pajuelo D."/>
            <person name="Ebbesson L."/>
            <person name="Teles M."/>
            <person name="MacKenzie S."/>
            <person name="Amaro C."/>
        </authorList>
    </citation>
    <scope>NUCLEOTIDE SEQUENCE</scope>
</reference>
<dbReference type="EMBL" id="GBXM01099567">
    <property type="protein sequence ID" value="JAH09010.1"/>
    <property type="molecule type" value="Transcribed_RNA"/>
</dbReference>
<organism evidence="1">
    <name type="scientific">Anguilla anguilla</name>
    <name type="common">European freshwater eel</name>
    <name type="synonym">Muraena anguilla</name>
    <dbReference type="NCBI Taxonomy" id="7936"/>
    <lineage>
        <taxon>Eukaryota</taxon>
        <taxon>Metazoa</taxon>
        <taxon>Chordata</taxon>
        <taxon>Craniata</taxon>
        <taxon>Vertebrata</taxon>
        <taxon>Euteleostomi</taxon>
        <taxon>Actinopterygii</taxon>
        <taxon>Neopterygii</taxon>
        <taxon>Teleostei</taxon>
        <taxon>Anguilliformes</taxon>
        <taxon>Anguillidae</taxon>
        <taxon>Anguilla</taxon>
    </lineage>
</organism>
<sequence length="54" mass="6509">MCAVTSFLSHTLQPMTTEYSPRPLHNSLYFNCILSWIVKFERPFLNWILVQTFW</sequence>
<accession>A0A0E9PY51</accession>